<comment type="function">
    <text evidence="2 15">Catalyzes the hydrolysis of UDP-3-O-myristoyl-N-acetylglucosamine to form UDP-3-O-myristoylglucosamine and acetate, the committed step in lipid A biosynthesis.</text>
</comment>
<evidence type="ECO:0000313" key="18">
    <source>
        <dbReference type="Proteomes" id="UP001597131"/>
    </source>
</evidence>
<feature type="binding site" evidence="15">
    <location>
        <position position="268"/>
    </location>
    <ligand>
        <name>Zn(2+)</name>
        <dbReference type="ChEBI" id="CHEBI:29105"/>
    </ligand>
</feature>
<keyword evidence="6 15" id="KW-0444">Lipid biosynthesis</keyword>
<dbReference type="NCBIfam" id="TIGR00325">
    <property type="entry name" value="lpxC"/>
    <property type="match status" value="1"/>
</dbReference>
<organism evidence="17 18">
    <name type="scientific">Salegentibacter chungangensis</name>
    <dbReference type="NCBI Taxonomy" id="1335724"/>
    <lineage>
        <taxon>Bacteria</taxon>
        <taxon>Pseudomonadati</taxon>
        <taxon>Bacteroidota</taxon>
        <taxon>Flavobacteriia</taxon>
        <taxon>Flavobacteriales</taxon>
        <taxon>Flavobacteriaceae</taxon>
        <taxon>Salegentibacter</taxon>
    </lineage>
</organism>
<comment type="catalytic activity">
    <reaction evidence="13 15">
        <text>a UDP-3-O-[(3R)-3-hydroxyacyl]-N-acetyl-alpha-D-glucosamine + H2O = a UDP-3-O-[(3R)-3-hydroxyacyl]-alpha-D-glucosamine + acetate</text>
        <dbReference type="Rhea" id="RHEA:67816"/>
        <dbReference type="ChEBI" id="CHEBI:15377"/>
        <dbReference type="ChEBI" id="CHEBI:30089"/>
        <dbReference type="ChEBI" id="CHEBI:137740"/>
        <dbReference type="ChEBI" id="CHEBI:173225"/>
        <dbReference type="EC" id="3.5.1.108"/>
    </reaction>
</comment>
<dbReference type="InterPro" id="IPR011334">
    <property type="entry name" value="UDP-acyl_GlcNac_deAcase_C"/>
</dbReference>
<keyword evidence="9 15" id="KW-0378">Hydrolase</keyword>
<dbReference type="PANTHER" id="PTHR33694:SF1">
    <property type="entry name" value="UDP-3-O-ACYL-N-ACETYLGLUCOSAMINE DEACETYLASE 1, MITOCHONDRIAL-RELATED"/>
    <property type="match status" value="1"/>
</dbReference>
<dbReference type="SUPFAM" id="SSF54211">
    <property type="entry name" value="Ribosomal protein S5 domain 2-like"/>
    <property type="match status" value="2"/>
</dbReference>
<feature type="binding site" evidence="15">
    <location>
        <position position="264"/>
    </location>
    <ligand>
        <name>Zn(2+)</name>
        <dbReference type="ChEBI" id="CHEBI:29105"/>
    </ligand>
</feature>
<evidence type="ECO:0000256" key="9">
    <source>
        <dbReference type="ARBA" id="ARBA00022801"/>
    </source>
</evidence>
<dbReference type="Proteomes" id="UP001597131">
    <property type="component" value="Unassembled WGS sequence"/>
</dbReference>
<evidence type="ECO:0000256" key="14">
    <source>
        <dbReference type="ARBA" id="ARBA00025049"/>
    </source>
</evidence>
<evidence type="ECO:0000256" key="13">
    <source>
        <dbReference type="ARBA" id="ARBA00024535"/>
    </source>
</evidence>
<dbReference type="EC" id="4.2.1.59" evidence="16"/>
<evidence type="ECO:0000256" key="10">
    <source>
        <dbReference type="ARBA" id="ARBA00022833"/>
    </source>
</evidence>
<evidence type="ECO:0000256" key="11">
    <source>
        <dbReference type="ARBA" id="ARBA00023098"/>
    </source>
</evidence>
<protein>
    <recommendedName>
        <fullName evidence="15 16">Multifunctional fusion protein</fullName>
    </recommendedName>
    <domain>
        <recommendedName>
            <fullName evidence="16">3-hydroxyacyl-[acyl-carrier-protein] dehydratase FabZ</fullName>
            <ecNumber evidence="16">4.2.1.59</ecNumber>
        </recommendedName>
        <alternativeName>
            <fullName evidence="16">(3R)-hydroxymyristoyl-[acyl-carrier-protein] dehydratase</fullName>
        </alternativeName>
        <alternativeName>
            <fullName evidence="16">Beta-hydroxyacyl-ACP dehydratase</fullName>
            <shortName evidence="16">(3R)-hydroxymyristoyl-ACP dehydrase</shortName>
        </alternativeName>
    </domain>
    <domain>
        <recommendedName>
            <fullName evidence="15">UDP-3-O-acyl-N-acetylglucosamine deacetylase</fullName>
            <shortName evidence="15">UDP-3-O-acyl-GlcNAc deacetylase</shortName>
            <ecNumber evidence="15">3.5.1.108</ecNumber>
        </recommendedName>
        <alternativeName>
            <fullName evidence="15">UDP-3-O-[R-3-hydroxymyristoyl]-N-acetylglucosamine deacetylase</fullName>
        </alternativeName>
    </domain>
</protein>
<evidence type="ECO:0000256" key="6">
    <source>
        <dbReference type="ARBA" id="ARBA00022516"/>
    </source>
</evidence>
<feature type="active site" evidence="16">
    <location>
        <position position="369"/>
    </location>
</feature>
<keyword evidence="12 16" id="KW-0456">Lyase</keyword>
<gene>
    <name evidence="16" type="primary">fabZ</name>
    <name evidence="15" type="synonym">lpxC</name>
    <name evidence="17" type="ORF">ACFQ3Q_09740</name>
</gene>
<dbReference type="NCBIfam" id="NF000582">
    <property type="entry name" value="PRK00006.1"/>
    <property type="match status" value="1"/>
</dbReference>
<keyword evidence="11 15" id="KW-0443">Lipid metabolism</keyword>
<evidence type="ECO:0000256" key="7">
    <source>
        <dbReference type="ARBA" id="ARBA00022556"/>
    </source>
</evidence>
<dbReference type="NCBIfam" id="TIGR01750">
    <property type="entry name" value="fabZ"/>
    <property type="match status" value="1"/>
</dbReference>
<evidence type="ECO:0000256" key="4">
    <source>
        <dbReference type="ARBA" id="ARBA00005002"/>
    </source>
</evidence>
<dbReference type="CDD" id="cd01288">
    <property type="entry name" value="FabZ"/>
    <property type="match status" value="1"/>
</dbReference>
<dbReference type="RefSeq" id="WP_380745225.1">
    <property type="nucleotide sequence ID" value="NZ_JBHTLI010000001.1"/>
</dbReference>
<name>A0ABW3NQV5_9FLAO</name>
<evidence type="ECO:0000256" key="5">
    <source>
        <dbReference type="ARBA" id="ARBA00022490"/>
    </source>
</evidence>
<dbReference type="Pfam" id="PF03331">
    <property type="entry name" value="LpxC"/>
    <property type="match status" value="2"/>
</dbReference>
<dbReference type="Gene3D" id="3.30.1700.10">
    <property type="entry name" value="lpxc deacetylase, domain 2"/>
    <property type="match status" value="1"/>
</dbReference>
<evidence type="ECO:0000256" key="8">
    <source>
        <dbReference type="ARBA" id="ARBA00022723"/>
    </source>
</evidence>
<feature type="binding site" evidence="15">
    <location>
        <position position="82"/>
    </location>
    <ligand>
        <name>Zn(2+)</name>
        <dbReference type="ChEBI" id="CHEBI:29105"/>
    </ligand>
</feature>
<dbReference type="InterPro" id="IPR020568">
    <property type="entry name" value="Ribosomal_Su5_D2-typ_SF"/>
</dbReference>
<evidence type="ECO:0000256" key="16">
    <source>
        <dbReference type="HAMAP-Rule" id="MF_00406"/>
    </source>
</evidence>
<comment type="pathway">
    <text evidence="4 15">Glycolipid biosynthesis; lipid IV(A) biosynthesis; lipid IV(A) from (3R)-3-hydroxytetradecanoyl-[acyl-carrier-protein] and UDP-N-acetyl-alpha-D-glucosamine: step 2/6.</text>
</comment>
<evidence type="ECO:0000256" key="2">
    <source>
        <dbReference type="ARBA" id="ARBA00002923"/>
    </source>
</evidence>
<sequence length="466" mass="51774">MAENMAKQQTIKNEVSLEGVGLHTGKEVKLTFKPAAENTGYVFRRTDLEGSPEIEADVTYVVETQRGTNLEKKGVKIQTSEHVLAACVGLEIDNIIIELNASEPPIMDGSSKFFVEALEKAEVVEQDAEREEFVVNEVISYHDENSGSEIIVMPADEYQVTTMVDFGTKVLGTQNASIQHLSEFKKEISDARTFSFLHELESLLDHGLIKGGDLNNAIVYVDKEIGEETLQKLRGVFHKDDISVKPNGILDNLTLHYPNEAARHKLLDVLGDLALVGTRIRGKVIANKPGHYVNTQFAKKLAKIIKAEKRSNVPKVDLDQKPLMDVNDIMNILPHRPPFLLVDKIYECTDTCVVGVKNVTMNEPFFVGHFPGKPVMPGVLQVEAMAQTGGILALKSVPDPENYLTYFMKIDNVRFKQQVVPGDTLIFKLELLAPIRRGICQMQAYAYANGKLATEAILMAQIVKSK</sequence>
<keyword evidence="7 15" id="KW-0441">Lipid A biosynthesis</keyword>
<dbReference type="InterPro" id="IPR010084">
    <property type="entry name" value="FabZ"/>
</dbReference>
<reference evidence="18" key="1">
    <citation type="journal article" date="2019" name="Int. J. Syst. Evol. Microbiol.">
        <title>The Global Catalogue of Microorganisms (GCM) 10K type strain sequencing project: providing services to taxonomists for standard genome sequencing and annotation.</title>
        <authorList>
            <consortium name="The Broad Institute Genomics Platform"/>
            <consortium name="The Broad Institute Genome Sequencing Center for Infectious Disease"/>
            <person name="Wu L."/>
            <person name="Ma J."/>
        </authorList>
    </citation>
    <scope>NUCLEOTIDE SEQUENCE [LARGE SCALE GENOMIC DNA]</scope>
    <source>
        <strain evidence="18">CCUG 64793</strain>
    </source>
</reference>
<proteinExistence type="inferred from homology"/>
<comment type="function">
    <text evidence="14 16">Involved in unsaturated fatty acids biosynthesis. Catalyzes the dehydration of short chain beta-hydroxyacyl-ACPs and long chain saturated and unsaturated beta-hydroxyacyl-ACPs.</text>
</comment>
<evidence type="ECO:0000256" key="15">
    <source>
        <dbReference type="HAMAP-Rule" id="MF_00388"/>
    </source>
</evidence>
<comment type="subcellular location">
    <subcellularLocation>
        <location evidence="3 16">Cytoplasm</location>
    </subcellularLocation>
</comment>
<dbReference type="EMBL" id="JBHTLI010000001">
    <property type="protein sequence ID" value="MFD1096028.1"/>
    <property type="molecule type" value="Genomic_DNA"/>
</dbReference>
<evidence type="ECO:0000256" key="3">
    <source>
        <dbReference type="ARBA" id="ARBA00004496"/>
    </source>
</evidence>
<keyword evidence="8 15" id="KW-0479">Metal-binding</keyword>
<keyword evidence="5 16" id="KW-0963">Cytoplasm</keyword>
<dbReference type="HAMAP" id="MF_00406">
    <property type="entry name" value="FabZ"/>
    <property type="match status" value="1"/>
</dbReference>
<dbReference type="Gene3D" id="3.10.129.10">
    <property type="entry name" value="Hotdog Thioesterase"/>
    <property type="match status" value="1"/>
</dbReference>
<evidence type="ECO:0000313" key="17">
    <source>
        <dbReference type="EMBL" id="MFD1096028.1"/>
    </source>
</evidence>
<dbReference type="PANTHER" id="PTHR33694">
    <property type="entry name" value="UDP-3-O-ACYL-N-ACETYLGLUCOSAMINE DEACETYLASE 1, MITOCHONDRIAL-RELATED"/>
    <property type="match status" value="1"/>
</dbReference>
<comment type="catalytic activity">
    <reaction evidence="16">
        <text>a (3R)-hydroxyacyl-[ACP] = a (2E)-enoyl-[ACP] + H2O</text>
        <dbReference type="Rhea" id="RHEA:13097"/>
        <dbReference type="Rhea" id="RHEA-COMP:9925"/>
        <dbReference type="Rhea" id="RHEA-COMP:9945"/>
        <dbReference type="ChEBI" id="CHEBI:15377"/>
        <dbReference type="ChEBI" id="CHEBI:78784"/>
        <dbReference type="ChEBI" id="CHEBI:78827"/>
        <dbReference type="EC" id="4.2.1.59"/>
    </reaction>
</comment>
<dbReference type="InterPro" id="IPR013114">
    <property type="entry name" value="FabA_FabZ"/>
</dbReference>
<keyword evidence="10 15" id="KW-0862">Zinc</keyword>
<dbReference type="EC" id="3.5.1.108" evidence="15"/>
<dbReference type="Pfam" id="PF07977">
    <property type="entry name" value="FabA"/>
    <property type="match status" value="1"/>
</dbReference>
<comment type="caution">
    <text evidence="17">The sequence shown here is derived from an EMBL/GenBank/DDBJ whole genome shotgun (WGS) entry which is preliminary data.</text>
</comment>
<comment type="similarity">
    <text evidence="15">Belongs to the LpxC family.</text>
</comment>
<dbReference type="InterPro" id="IPR004463">
    <property type="entry name" value="UDP-acyl_GlcNac_deAcase"/>
</dbReference>
<accession>A0ABW3NQV5</accession>
<dbReference type="InterPro" id="IPR029069">
    <property type="entry name" value="HotDog_dom_sf"/>
</dbReference>
<comment type="similarity">
    <text evidence="16">Belongs to the thioester dehydratase family. FabZ subfamily.</text>
</comment>
<dbReference type="SUPFAM" id="SSF54637">
    <property type="entry name" value="Thioesterase/thiol ester dehydrase-isomerase"/>
    <property type="match status" value="1"/>
</dbReference>
<keyword evidence="18" id="KW-1185">Reference proteome</keyword>
<dbReference type="HAMAP" id="MF_00388">
    <property type="entry name" value="LpxC"/>
    <property type="match status" value="1"/>
</dbReference>
<evidence type="ECO:0000256" key="12">
    <source>
        <dbReference type="ARBA" id="ARBA00023239"/>
    </source>
</evidence>
<comment type="cofactor">
    <cofactor evidence="1 15">
        <name>Zn(2+)</name>
        <dbReference type="ChEBI" id="CHEBI:29105"/>
    </cofactor>
</comment>
<dbReference type="InterPro" id="IPR015870">
    <property type="entry name" value="UDP-acyl_N-AcGlcN_deAcase_N"/>
</dbReference>
<dbReference type="Gene3D" id="3.30.230.20">
    <property type="entry name" value="lpxc deacetylase, domain 1"/>
    <property type="match status" value="1"/>
</dbReference>
<evidence type="ECO:0000256" key="1">
    <source>
        <dbReference type="ARBA" id="ARBA00001947"/>
    </source>
</evidence>
<dbReference type="NCBIfam" id="NF009667">
    <property type="entry name" value="PRK13188.1"/>
    <property type="match status" value="1"/>
</dbReference>
<feature type="active site" description="Proton donor" evidence="15">
    <location>
        <position position="291"/>
    </location>
</feature>